<name>A0A1E7KH97_9ACTN</name>
<feature type="domain" description="4'-phosphopantetheinyl transferase" evidence="3">
    <location>
        <begin position="133"/>
        <end position="219"/>
    </location>
</feature>
<dbReference type="InterPro" id="IPR008278">
    <property type="entry name" value="4-PPantetheinyl_Trfase_dom"/>
</dbReference>
<dbReference type="EMBL" id="LJGU01000121">
    <property type="protein sequence ID" value="OEV03295.1"/>
    <property type="molecule type" value="Genomic_DNA"/>
</dbReference>
<dbReference type="GO" id="GO:0008897">
    <property type="term" value="F:holo-[acyl-carrier-protein] synthase activity"/>
    <property type="evidence" value="ECO:0007669"/>
    <property type="project" value="InterPro"/>
</dbReference>
<reference evidence="4 5" key="1">
    <citation type="journal article" date="2016" name="Front. Microbiol.">
        <title>Comparative Genomics Analysis of Streptomyces Species Reveals Their Adaptation to the Marine Environment and Their Diversity at the Genomic Level.</title>
        <authorList>
            <person name="Tian X."/>
            <person name="Zhang Z."/>
            <person name="Yang T."/>
            <person name="Chen M."/>
            <person name="Li J."/>
            <person name="Chen F."/>
            <person name="Yang J."/>
            <person name="Li W."/>
            <person name="Zhang B."/>
            <person name="Zhang Z."/>
            <person name="Wu J."/>
            <person name="Zhang C."/>
            <person name="Long L."/>
            <person name="Xiao J."/>
        </authorList>
    </citation>
    <scope>NUCLEOTIDE SEQUENCE [LARGE SCALE GENOMIC DNA]</scope>
    <source>
        <strain evidence="4 5">SCSIO 02100</strain>
    </source>
</reference>
<evidence type="ECO:0000256" key="2">
    <source>
        <dbReference type="ARBA" id="ARBA00022679"/>
    </source>
</evidence>
<dbReference type="STRING" id="1075402.AN216_12120"/>
<evidence type="ECO:0000313" key="5">
    <source>
        <dbReference type="Proteomes" id="UP000176101"/>
    </source>
</evidence>
<dbReference type="Pfam" id="PF01648">
    <property type="entry name" value="ACPS"/>
    <property type="match status" value="1"/>
</dbReference>
<dbReference type="Proteomes" id="UP000176101">
    <property type="component" value="Unassembled WGS sequence"/>
</dbReference>
<proteinExistence type="inferred from homology"/>
<dbReference type="PANTHER" id="PTHR12215">
    <property type="entry name" value="PHOSPHOPANTETHEINE TRANSFERASE"/>
    <property type="match status" value="1"/>
</dbReference>
<dbReference type="GO" id="GO:0019878">
    <property type="term" value="P:lysine biosynthetic process via aminoadipic acid"/>
    <property type="evidence" value="ECO:0007669"/>
    <property type="project" value="TreeGrafter"/>
</dbReference>
<sequence>MPTASDGLVHVPGPVGPWFPVRESLRRYGTAVAYGWELEWLPPCPDETELRGLLGGQLPRYLELTHHRARERYLASRVFFRHIVAVALSAPPESVDIGYMPHGRPYVRGCGELEVSLSHSGPLQVAAVSRVGRIGVDAEAADRPLDGSGWDQSVCTPQERVLLASLPPEHRSAELVRMWTLKEAYSKAMGQGMRYPFERLGFSRSGVPERSLGEDGDWHPLEGWNCATTLLEGARPYRVSWVHQRREAAGTASAGWPAEAVLMALSHGSLRRQARWRAP</sequence>
<evidence type="ECO:0000313" key="4">
    <source>
        <dbReference type="EMBL" id="OEV03295.1"/>
    </source>
</evidence>
<dbReference type="AlphaFoldDB" id="A0A1E7KH97"/>
<accession>A0A1E7KH97</accession>
<dbReference type="InterPro" id="IPR050559">
    <property type="entry name" value="P-Pant_transferase_sf"/>
</dbReference>
<keyword evidence="5" id="KW-1185">Reference proteome</keyword>
<dbReference type="SUPFAM" id="SSF56214">
    <property type="entry name" value="4'-phosphopantetheinyl transferase"/>
    <property type="match status" value="2"/>
</dbReference>
<dbReference type="GO" id="GO:0005829">
    <property type="term" value="C:cytosol"/>
    <property type="evidence" value="ECO:0007669"/>
    <property type="project" value="TreeGrafter"/>
</dbReference>
<dbReference type="PANTHER" id="PTHR12215:SF10">
    <property type="entry name" value="L-AMINOADIPATE-SEMIALDEHYDE DEHYDROGENASE-PHOSPHOPANTETHEINYL TRANSFERASE"/>
    <property type="match status" value="1"/>
</dbReference>
<dbReference type="Gene3D" id="3.90.470.20">
    <property type="entry name" value="4'-phosphopantetheinyl transferase domain"/>
    <property type="match status" value="2"/>
</dbReference>
<dbReference type="InterPro" id="IPR037143">
    <property type="entry name" value="4-PPantetheinyl_Trfase_dom_sf"/>
</dbReference>
<comment type="caution">
    <text evidence="4">The sequence shown here is derived from an EMBL/GenBank/DDBJ whole genome shotgun (WGS) entry which is preliminary data.</text>
</comment>
<keyword evidence="2" id="KW-0808">Transferase</keyword>
<organism evidence="4 5">
    <name type="scientific">Streptomyces oceani</name>
    <dbReference type="NCBI Taxonomy" id="1075402"/>
    <lineage>
        <taxon>Bacteria</taxon>
        <taxon>Bacillati</taxon>
        <taxon>Actinomycetota</taxon>
        <taxon>Actinomycetes</taxon>
        <taxon>Kitasatosporales</taxon>
        <taxon>Streptomycetaceae</taxon>
        <taxon>Streptomyces</taxon>
    </lineage>
</organism>
<gene>
    <name evidence="4" type="ORF">AN216_12120</name>
</gene>
<comment type="similarity">
    <text evidence="1">Belongs to the P-Pant transferase superfamily. Gsp/Sfp/HetI/AcpT family.</text>
</comment>
<evidence type="ECO:0000259" key="3">
    <source>
        <dbReference type="Pfam" id="PF01648"/>
    </source>
</evidence>
<protein>
    <recommendedName>
        <fullName evidence="3">4'-phosphopantetheinyl transferase domain-containing protein</fullName>
    </recommendedName>
</protein>
<evidence type="ECO:0000256" key="1">
    <source>
        <dbReference type="ARBA" id="ARBA00010990"/>
    </source>
</evidence>
<dbReference type="GO" id="GO:0000287">
    <property type="term" value="F:magnesium ion binding"/>
    <property type="evidence" value="ECO:0007669"/>
    <property type="project" value="InterPro"/>
</dbReference>